<proteinExistence type="predicted"/>
<protein>
    <submittedName>
        <fullName evidence="1">Uncharacterized protein</fullName>
    </submittedName>
</protein>
<name>A0A0E9U2R5_ANGAN</name>
<sequence>MCILYGGVKILLSGLNLYIDDHRVTFQLRIGMVNALLFKDNKMYIGKL</sequence>
<reference evidence="1" key="1">
    <citation type="submission" date="2014-11" db="EMBL/GenBank/DDBJ databases">
        <authorList>
            <person name="Amaro Gonzalez C."/>
        </authorList>
    </citation>
    <scope>NUCLEOTIDE SEQUENCE</scope>
</reference>
<evidence type="ECO:0000313" key="1">
    <source>
        <dbReference type="EMBL" id="JAH60032.1"/>
    </source>
</evidence>
<reference evidence="1" key="2">
    <citation type="journal article" date="2015" name="Fish Shellfish Immunol.">
        <title>Early steps in the European eel (Anguilla anguilla)-Vibrio vulnificus interaction in the gills: Role of the RtxA13 toxin.</title>
        <authorList>
            <person name="Callol A."/>
            <person name="Pajuelo D."/>
            <person name="Ebbesson L."/>
            <person name="Teles M."/>
            <person name="MacKenzie S."/>
            <person name="Amaro C."/>
        </authorList>
    </citation>
    <scope>NUCLEOTIDE SEQUENCE</scope>
</reference>
<dbReference type="AlphaFoldDB" id="A0A0E9U2R5"/>
<dbReference type="EMBL" id="GBXM01048545">
    <property type="protein sequence ID" value="JAH60032.1"/>
    <property type="molecule type" value="Transcribed_RNA"/>
</dbReference>
<organism evidence="1">
    <name type="scientific">Anguilla anguilla</name>
    <name type="common">European freshwater eel</name>
    <name type="synonym">Muraena anguilla</name>
    <dbReference type="NCBI Taxonomy" id="7936"/>
    <lineage>
        <taxon>Eukaryota</taxon>
        <taxon>Metazoa</taxon>
        <taxon>Chordata</taxon>
        <taxon>Craniata</taxon>
        <taxon>Vertebrata</taxon>
        <taxon>Euteleostomi</taxon>
        <taxon>Actinopterygii</taxon>
        <taxon>Neopterygii</taxon>
        <taxon>Teleostei</taxon>
        <taxon>Anguilliformes</taxon>
        <taxon>Anguillidae</taxon>
        <taxon>Anguilla</taxon>
    </lineage>
</organism>
<accession>A0A0E9U2R5</accession>